<feature type="domain" description="NodB homology" evidence="2">
    <location>
        <begin position="130"/>
        <end position="285"/>
    </location>
</feature>
<dbReference type="PANTHER" id="PTHR34216">
    <property type="match status" value="1"/>
</dbReference>
<comment type="caution">
    <text evidence="3">The sequence shown here is derived from an EMBL/GenBank/DDBJ whole genome shotgun (WGS) entry which is preliminary data.</text>
</comment>
<reference evidence="3" key="1">
    <citation type="submission" date="2017-02" db="EMBL/GenBank/DDBJ databases">
        <title>Delving into the versatile metabolic prowess of the omnipresent phylum Bacteroidetes.</title>
        <authorList>
            <person name="Nobu M.K."/>
            <person name="Mei R."/>
            <person name="Narihiro T."/>
            <person name="Kuroda K."/>
            <person name="Liu W.-T."/>
        </authorList>
    </citation>
    <scope>NUCLEOTIDE SEQUENCE</scope>
    <source>
        <strain evidence="3">ADurb.Bin280</strain>
    </source>
</reference>
<evidence type="ECO:0000313" key="3">
    <source>
        <dbReference type="EMBL" id="OQA52439.1"/>
    </source>
</evidence>
<keyword evidence="1" id="KW-0732">Signal</keyword>
<dbReference type="Pfam" id="PF01522">
    <property type="entry name" value="Polysacc_deac_1"/>
    <property type="match status" value="1"/>
</dbReference>
<gene>
    <name evidence="3" type="primary">icaB</name>
    <name evidence="3" type="ORF">BWY43_00506</name>
</gene>
<dbReference type="CDD" id="cd10918">
    <property type="entry name" value="CE4_NodB_like_5s_6s"/>
    <property type="match status" value="1"/>
</dbReference>
<keyword evidence="3" id="KW-0378">Hydrolase</keyword>
<protein>
    <submittedName>
        <fullName evidence="3">Poly-beta-1,6-N-acetyl-D-glucosamine N-deacetylase</fullName>
        <ecNumber evidence="3">3.5.1.-</ecNumber>
    </submittedName>
</protein>
<dbReference type="InterPro" id="IPR011330">
    <property type="entry name" value="Glyco_hydro/deAcase_b/a-brl"/>
</dbReference>
<name>A0A1V5SD41_9BACT</name>
<dbReference type="AlphaFoldDB" id="A0A1V5SD41"/>
<dbReference type="Gene3D" id="3.20.20.370">
    <property type="entry name" value="Glycoside hydrolase/deacetylase"/>
    <property type="match status" value="1"/>
</dbReference>
<dbReference type="EMBL" id="MWBO01000031">
    <property type="protein sequence ID" value="OQA52439.1"/>
    <property type="molecule type" value="Genomic_DNA"/>
</dbReference>
<dbReference type="Proteomes" id="UP000485367">
    <property type="component" value="Unassembled WGS sequence"/>
</dbReference>
<dbReference type="GO" id="GO:0016810">
    <property type="term" value="F:hydrolase activity, acting on carbon-nitrogen (but not peptide) bonds"/>
    <property type="evidence" value="ECO:0007669"/>
    <property type="project" value="InterPro"/>
</dbReference>
<evidence type="ECO:0000256" key="1">
    <source>
        <dbReference type="ARBA" id="ARBA00022729"/>
    </source>
</evidence>
<dbReference type="InterPro" id="IPR051398">
    <property type="entry name" value="Polysacch_Deacetylase"/>
</dbReference>
<evidence type="ECO:0000259" key="2">
    <source>
        <dbReference type="PROSITE" id="PS51677"/>
    </source>
</evidence>
<dbReference type="PROSITE" id="PS51677">
    <property type="entry name" value="NODB"/>
    <property type="match status" value="1"/>
</dbReference>
<proteinExistence type="predicted"/>
<dbReference type="EC" id="3.5.1.-" evidence="3"/>
<dbReference type="GO" id="GO:0005975">
    <property type="term" value="P:carbohydrate metabolic process"/>
    <property type="evidence" value="ECO:0007669"/>
    <property type="project" value="InterPro"/>
</dbReference>
<organism evidence="3">
    <name type="scientific">candidate division WS2 bacterium ADurb.Bin280</name>
    <dbReference type="NCBI Taxonomy" id="1852829"/>
    <lineage>
        <taxon>Bacteria</taxon>
        <taxon>candidate division WS2</taxon>
    </lineage>
</organism>
<dbReference type="PANTHER" id="PTHR34216:SF7">
    <property type="entry name" value="POLY-BETA-1,6-N-ACETYL-D-GLUCOSAMINE N-DEACETYLASE"/>
    <property type="match status" value="1"/>
</dbReference>
<dbReference type="InterPro" id="IPR002509">
    <property type="entry name" value="NODB_dom"/>
</dbReference>
<dbReference type="SUPFAM" id="SSF88713">
    <property type="entry name" value="Glycoside hydrolase/deacetylase"/>
    <property type="match status" value="1"/>
</dbReference>
<accession>A0A1V5SD41</accession>
<sequence>MRVAKSSSFFLPVLMIVSAFVAVVLLFPPIDASEPVLQDEVMAQVTATATATPQAKNDQFQEIKKEIDAKVFMYHHIGPLPDKADDIRKGLTVSEQEFEQQIKYLSEQGYKIMSFAKLDEAILQKQLPQKVVVPTFDDGYDDNYNYALPILNKYGATGTFFIITGKIGKSEYVTQDQVKEIFSKGNEIGSHTVNHPSLDKYRGESLKNELIKSKETLEAITSSPVISFCYPAGKYNQQTIDVVKDAKYKYAVTTKSSLGVIDLENLFEIPRYRISSGRNIEAMLR</sequence>